<dbReference type="Proteomes" id="UP000658720">
    <property type="component" value="Unassembled WGS sequence"/>
</dbReference>
<dbReference type="PANTHER" id="PTHR33121:SF71">
    <property type="entry name" value="OXYGEN SENSOR PROTEIN DOSP"/>
    <property type="match status" value="1"/>
</dbReference>
<keyword evidence="3" id="KW-1185">Reference proteome</keyword>
<sequence length="332" mass="37724">MNSSLYRGDKIYHWFLTSSLNFVFSPQAMLDNLSQWFRNFLIPNFSNKSLTVHGVNKVVNSAQSNHPIQNLAWEMAHSLEQNKFHLHYQPQVDIKTGALLGVETLIRWHHPRLGLISPAEFIPIAEQTGLIVPMGYWVLQQSCLQYQRWLSQGIPPFKLSVNLSLRQLQETNLVTEIKNIVSQTKINCQQITLEVTESLMLCEPGETIHHLNQLNDMGIQIAIDDFGVGYSSLSYLKDLPLQTLKIDKSFLDDLLTREKNQVILQTIIELGHRLGLKIIAEGVESSEQLAVLKSMDCDYGQGYLFSRPLTDQDATALFRTSSFLDSRPLATV</sequence>
<evidence type="ECO:0000259" key="1">
    <source>
        <dbReference type="PROSITE" id="PS50883"/>
    </source>
</evidence>
<gene>
    <name evidence="2" type="ORF">IQ217_06625</name>
</gene>
<evidence type="ECO:0000313" key="3">
    <source>
        <dbReference type="Proteomes" id="UP000658720"/>
    </source>
</evidence>
<dbReference type="Pfam" id="PF00563">
    <property type="entry name" value="EAL"/>
    <property type="match status" value="1"/>
</dbReference>
<accession>A0ABR9VQE2</accession>
<protein>
    <submittedName>
        <fullName evidence="2">EAL domain-containing protein</fullName>
    </submittedName>
</protein>
<dbReference type="InterPro" id="IPR001633">
    <property type="entry name" value="EAL_dom"/>
</dbReference>
<organism evidence="2 3">
    <name type="scientific">Synechocystis salina LEGE 00031</name>
    <dbReference type="NCBI Taxonomy" id="1828736"/>
    <lineage>
        <taxon>Bacteria</taxon>
        <taxon>Bacillati</taxon>
        <taxon>Cyanobacteriota</taxon>
        <taxon>Cyanophyceae</taxon>
        <taxon>Synechococcales</taxon>
        <taxon>Merismopediaceae</taxon>
        <taxon>Synechocystis</taxon>
    </lineage>
</organism>
<proteinExistence type="predicted"/>
<feature type="domain" description="EAL" evidence="1">
    <location>
        <begin position="68"/>
        <end position="322"/>
    </location>
</feature>
<name>A0ABR9VQE2_9SYNC</name>
<dbReference type="SMART" id="SM00052">
    <property type="entry name" value="EAL"/>
    <property type="match status" value="1"/>
</dbReference>
<dbReference type="InterPro" id="IPR035919">
    <property type="entry name" value="EAL_sf"/>
</dbReference>
<reference evidence="2 3" key="1">
    <citation type="submission" date="2020-10" db="EMBL/GenBank/DDBJ databases">
        <authorList>
            <person name="Castelo-Branco R."/>
            <person name="Eusebio N."/>
            <person name="Adriana R."/>
            <person name="Vieira A."/>
            <person name="Brugerolle De Fraissinette N."/>
            <person name="Rezende De Castro R."/>
            <person name="Schneider M.P."/>
            <person name="Vasconcelos V."/>
            <person name="Leao P.N."/>
        </authorList>
    </citation>
    <scope>NUCLEOTIDE SEQUENCE [LARGE SCALE GENOMIC DNA]</scope>
    <source>
        <strain evidence="2 3">LEGE 00031</strain>
    </source>
</reference>
<dbReference type="PANTHER" id="PTHR33121">
    <property type="entry name" value="CYCLIC DI-GMP PHOSPHODIESTERASE PDEF"/>
    <property type="match status" value="1"/>
</dbReference>
<dbReference type="CDD" id="cd01948">
    <property type="entry name" value="EAL"/>
    <property type="match status" value="1"/>
</dbReference>
<dbReference type="SUPFAM" id="SSF141868">
    <property type="entry name" value="EAL domain-like"/>
    <property type="match status" value="1"/>
</dbReference>
<comment type="caution">
    <text evidence="2">The sequence shown here is derived from an EMBL/GenBank/DDBJ whole genome shotgun (WGS) entry which is preliminary data.</text>
</comment>
<evidence type="ECO:0000313" key="2">
    <source>
        <dbReference type="EMBL" id="MBE9253532.1"/>
    </source>
</evidence>
<dbReference type="Gene3D" id="3.20.20.450">
    <property type="entry name" value="EAL domain"/>
    <property type="match status" value="1"/>
</dbReference>
<dbReference type="PROSITE" id="PS50883">
    <property type="entry name" value="EAL"/>
    <property type="match status" value="1"/>
</dbReference>
<dbReference type="EMBL" id="JADEVV010000014">
    <property type="protein sequence ID" value="MBE9253532.1"/>
    <property type="molecule type" value="Genomic_DNA"/>
</dbReference>
<dbReference type="InterPro" id="IPR050706">
    <property type="entry name" value="Cyclic-di-GMP_PDE-like"/>
</dbReference>